<name>A0A839UJ90_9HYPH</name>
<dbReference type="RefSeq" id="WP_183665714.1">
    <property type="nucleotide sequence ID" value="NZ_JACHXN010000046.1"/>
</dbReference>
<dbReference type="AlphaFoldDB" id="A0A839UJ90"/>
<dbReference type="EMBL" id="JACHXN010000046">
    <property type="protein sequence ID" value="MBB3149844.1"/>
    <property type="molecule type" value="Genomic_DNA"/>
</dbReference>
<keyword evidence="1" id="KW-0812">Transmembrane</keyword>
<protein>
    <submittedName>
        <fullName evidence="2">Uncharacterized protein</fullName>
    </submittedName>
</protein>
<keyword evidence="1" id="KW-0472">Membrane</keyword>
<evidence type="ECO:0000313" key="2">
    <source>
        <dbReference type="EMBL" id="MBB3149844.1"/>
    </source>
</evidence>
<keyword evidence="3" id="KW-1185">Reference proteome</keyword>
<gene>
    <name evidence="2" type="ORF">FHS21_006301</name>
</gene>
<keyword evidence="1" id="KW-1133">Transmembrane helix</keyword>
<dbReference type="Proteomes" id="UP000554520">
    <property type="component" value="Unassembled WGS sequence"/>
</dbReference>
<organism evidence="2 3">
    <name type="scientific">Phyllobacterium trifolii</name>
    <dbReference type="NCBI Taxonomy" id="300193"/>
    <lineage>
        <taxon>Bacteria</taxon>
        <taxon>Pseudomonadati</taxon>
        <taxon>Pseudomonadota</taxon>
        <taxon>Alphaproteobacteria</taxon>
        <taxon>Hyphomicrobiales</taxon>
        <taxon>Phyllobacteriaceae</taxon>
        <taxon>Phyllobacterium</taxon>
    </lineage>
</organism>
<proteinExistence type="predicted"/>
<evidence type="ECO:0000313" key="3">
    <source>
        <dbReference type="Proteomes" id="UP000554520"/>
    </source>
</evidence>
<accession>A0A839UJ90</accession>
<reference evidence="2 3" key="1">
    <citation type="submission" date="2020-08" db="EMBL/GenBank/DDBJ databases">
        <title>Genomic Encyclopedia of Type Strains, Phase III (KMG-III): the genomes of soil and plant-associated and newly described type strains.</title>
        <authorList>
            <person name="Whitman W."/>
        </authorList>
    </citation>
    <scope>NUCLEOTIDE SEQUENCE [LARGE SCALE GENOMIC DNA]</scope>
    <source>
        <strain evidence="2 3">CECT 7015</strain>
    </source>
</reference>
<comment type="caution">
    <text evidence="2">The sequence shown here is derived from an EMBL/GenBank/DDBJ whole genome shotgun (WGS) entry which is preliminary data.</text>
</comment>
<sequence length="149" mass="16173">MNKGEFENLKARFGDDIATWPAPFRQEATLFLAAHRGAAISDDEKLDHLVLEATTTPTDERVLDRHVMARVAKSRRRMFGLTIDPRSWSIPATATSMALVITVFAASGYLAAGKEQDISDDALLAFAVGVPPSELAATSIFTQEKGGRP</sequence>
<feature type="transmembrane region" description="Helical" evidence="1">
    <location>
        <begin position="88"/>
        <end position="112"/>
    </location>
</feature>
<evidence type="ECO:0000256" key="1">
    <source>
        <dbReference type="SAM" id="Phobius"/>
    </source>
</evidence>